<dbReference type="GO" id="GO:0016491">
    <property type="term" value="F:oxidoreductase activity"/>
    <property type="evidence" value="ECO:0007669"/>
    <property type="project" value="TreeGrafter"/>
</dbReference>
<comment type="function">
    <text evidence="1">Catalyzes the hydroxylation of the N(6)-(4-aminobutyl)-L-lysine intermediate produced by deoxyhypusine synthase/DHPS on a critical lysine of the eukaryotic translation initiation factor 5A/eIF-5A. This is the second step of the post-translational modification of that lysine into an unusual amino acid residue named hypusine. Hypusination is unique to mature eIF-5A factor and is essential for its function.</text>
</comment>
<dbReference type="Proteomes" id="UP000001941">
    <property type="component" value="Chromosome"/>
</dbReference>
<dbReference type="InterPro" id="IPR021133">
    <property type="entry name" value="HEAT_type_2"/>
</dbReference>
<accession>Q2FT90</accession>
<dbReference type="GeneID" id="3922731"/>
<dbReference type="InterPro" id="IPR004155">
    <property type="entry name" value="PBS_lyase_HEAT"/>
</dbReference>
<protein>
    <submittedName>
        <fullName evidence="2">PBS lyase HEAT-like repeat</fullName>
    </submittedName>
</protein>
<dbReference type="Pfam" id="PF13646">
    <property type="entry name" value="HEAT_2"/>
    <property type="match status" value="1"/>
</dbReference>
<dbReference type="SMART" id="SM00567">
    <property type="entry name" value="EZ_HEAT"/>
    <property type="match status" value="2"/>
</dbReference>
<sequence length="121" mass="13867">MPETHYMKLLSSTNEERCTIALKLASMGKPAYQYMIQSLVHDNEWVRMFMAEALGTIGDENVVPHLLPLLKDEDQMVRFIVAEALGNIRAKEAVRHLEQVCQYDNCFVRIAAEEALEKIRS</sequence>
<dbReference type="EnsemblBacteria" id="ABD42437">
    <property type="protein sequence ID" value="ABD42437"/>
    <property type="gene ID" value="Mhun_2742"/>
</dbReference>
<dbReference type="OrthoDB" id="10495at2157"/>
<reference evidence="3" key="1">
    <citation type="journal article" date="2016" name="Stand. Genomic Sci.">
        <title>Complete genome sequence of Methanospirillum hungatei type strain JF1.</title>
        <authorList>
            <person name="Gunsalus R.P."/>
            <person name="Cook L.E."/>
            <person name="Crable B."/>
            <person name="Rohlin L."/>
            <person name="McDonald E."/>
            <person name="Mouttaki H."/>
            <person name="Sieber J.R."/>
            <person name="Poweleit N."/>
            <person name="Zhou H."/>
            <person name="Lapidus A.L."/>
            <person name="Daligault H.E."/>
            <person name="Land M."/>
            <person name="Gilna P."/>
            <person name="Ivanova N."/>
            <person name="Kyrpides N."/>
            <person name="Culley D.E."/>
            <person name="McInerney M.J."/>
        </authorList>
    </citation>
    <scope>NUCLEOTIDE SEQUENCE [LARGE SCALE GENOMIC DNA]</scope>
    <source>
        <strain evidence="3">ATCC 27890 / DSM 864 / NBRC 100397 / JF-1</strain>
    </source>
</reference>
<dbReference type="InParanoid" id="Q2FT90"/>
<dbReference type="PANTHER" id="PTHR12697">
    <property type="entry name" value="PBS LYASE HEAT-LIKE PROTEIN"/>
    <property type="match status" value="1"/>
</dbReference>
<evidence type="ECO:0000313" key="2">
    <source>
        <dbReference type="EMBL" id="ABD42437.1"/>
    </source>
</evidence>
<dbReference type="InterPro" id="IPR011989">
    <property type="entry name" value="ARM-like"/>
</dbReference>
<proteinExistence type="predicted"/>
<dbReference type="Gene3D" id="1.25.10.10">
    <property type="entry name" value="Leucine-rich Repeat Variant"/>
    <property type="match status" value="1"/>
</dbReference>
<dbReference type="InterPro" id="IPR016024">
    <property type="entry name" value="ARM-type_fold"/>
</dbReference>
<organism evidence="2 3">
    <name type="scientific">Methanospirillum hungatei JF-1 (strain ATCC 27890 / DSM 864 / NBRC 100397 / JF-1)</name>
    <dbReference type="NCBI Taxonomy" id="323259"/>
    <lineage>
        <taxon>Archaea</taxon>
        <taxon>Methanobacteriati</taxon>
        <taxon>Methanobacteriota</taxon>
        <taxon>Stenosarchaea group</taxon>
        <taxon>Methanomicrobia</taxon>
        <taxon>Methanomicrobiales</taxon>
        <taxon>Methanospirillaceae</taxon>
        <taxon>Methanospirillum</taxon>
    </lineage>
</organism>
<name>Q2FT90_METHJ</name>
<gene>
    <name evidence="2" type="ordered locus">Mhun_2742</name>
</gene>
<dbReference type="AlphaFoldDB" id="Q2FT90"/>
<evidence type="ECO:0000313" key="3">
    <source>
        <dbReference type="Proteomes" id="UP000001941"/>
    </source>
</evidence>
<dbReference type="GO" id="GO:0016829">
    <property type="term" value="F:lyase activity"/>
    <property type="evidence" value="ECO:0007669"/>
    <property type="project" value="UniProtKB-KW"/>
</dbReference>
<dbReference type="EMBL" id="CP000254">
    <property type="protein sequence ID" value="ABD42437.1"/>
    <property type="molecule type" value="Genomic_DNA"/>
</dbReference>
<dbReference type="KEGG" id="mhu:Mhun_2742"/>
<dbReference type="PANTHER" id="PTHR12697:SF5">
    <property type="entry name" value="DEOXYHYPUSINE HYDROXYLASE"/>
    <property type="match status" value="1"/>
</dbReference>
<dbReference type="PROSITE" id="PS50077">
    <property type="entry name" value="HEAT_REPEAT"/>
    <property type="match status" value="1"/>
</dbReference>
<dbReference type="SUPFAM" id="SSF48371">
    <property type="entry name" value="ARM repeat"/>
    <property type="match status" value="1"/>
</dbReference>
<dbReference type="RefSeq" id="WP_011449693.1">
    <property type="nucleotide sequence ID" value="NC_007796.1"/>
</dbReference>
<evidence type="ECO:0000256" key="1">
    <source>
        <dbReference type="ARBA" id="ARBA00045876"/>
    </source>
</evidence>
<keyword evidence="3" id="KW-1185">Reference proteome</keyword>
<dbReference type="eggNOG" id="arCOG04006">
    <property type="taxonomic scope" value="Archaea"/>
</dbReference>
<keyword evidence="2" id="KW-0456">Lyase</keyword>
<dbReference type="HOGENOM" id="CLU_101012_2_0_2"/>
<dbReference type="STRING" id="323259.Mhun_2742"/>